<evidence type="ECO:0000313" key="3">
    <source>
        <dbReference type="Proteomes" id="UP001152561"/>
    </source>
</evidence>
<evidence type="ECO:0000313" key="2">
    <source>
        <dbReference type="EMBL" id="KAJ8533679.1"/>
    </source>
</evidence>
<feature type="region of interest" description="Disordered" evidence="1">
    <location>
        <begin position="59"/>
        <end position="86"/>
    </location>
</feature>
<dbReference type="Proteomes" id="UP001152561">
    <property type="component" value="Unassembled WGS sequence"/>
</dbReference>
<keyword evidence="3" id="KW-1185">Reference proteome</keyword>
<reference evidence="3" key="1">
    <citation type="journal article" date="2023" name="Proc. Natl. Acad. Sci. U.S.A.">
        <title>Genomic and structural basis for evolution of tropane alkaloid biosynthesis.</title>
        <authorList>
            <person name="Wanga Y.-J."/>
            <person name="Taina T."/>
            <person name="Yua J.-Y."/>
            <person name="Lia J."/>
            <person name="Xua B."/>
            <person name="Chenc J."/>
            <person name="D'Auriad J.C."/>
            <person name="Huanga J.-P."/>
            <person name="Huanga S.-X."/>
        </authorList>
    </citation>
    <scope>NUCLEOTIDE SEQUENCE [LARGE SCALE GENOMIC DNA]</scope>
    <source>
        <strain evidence="3">cv. KIB-2019</strain>
    </source>
</reference>
<comment type="caution">
    <text evidence="2">The sequence shown here is derived from an EMBL/GenBank/DDBJ whole genome shotgun (WGS) entry which is preliminary data.</text>
</comment>
<proteinExistence type="predicted"/>
<dbReference type="AlphaFoldDB" id="A0A9Q1LBT7"/>
<name>A0A9Q1LBT7_9SOLA</name>
<dbReference type="EMBL" id="JAJAGQ010000019">
    <property type="protein sequence ID" value="KAJ8533679.1"/>
    <property type="molecule type" value="Genomic_DNA"/>
</dbReference>
<evidence type="ECO:0000256" key="1">
    <source>
        <dbReference type="SAM" id="MobiDB-lite"/>
    </source>
</evidence>
<protein>
    <submittedName>
        <fullName evidence="2">Uncharacterized protein</fullName>
    </submittedName>
</protein>
<accession>A0A9Q1LBT7</accession>
<organism evidence="2 3">
    <name type="scientific">Anisodus acutangulus</name>
    <dbReference type="NCBI Taxonomy" id="402998"/>
    <lineage>
        <taxon>Eukaryota</taxon>
        <taxon>Viridiplantae</taxon>
        <taxon>Streptophyta</taxon>
        <taxon>Embryophyta</taxon>
        <taxon>Tracheophyta</taxon>
        <taxon>Spermatophyta</taxon>
        <taxon>Magnoliopsida</taxon>
        <taxon>eudicotyledons</taxon>
        <taxon>Gunneridae</taxon>
        <taxon>Pentapetalae</taxon>
        <taxon>asterids</taxon>
        <taxon>lamiids</taxon>
        <taxon>Solanales</taxon>
        <taxon>Solanaceae</taxon>
        <taxon>Solanoideae</taxon>
        <taxon>Hyoscyameae</taxon>
        <taxon>Anisodus</taxon>
    </lineage>
</organism>
<gene>
    <name evidence="2" type="ORF">K7X08_007003</name>
</gene>
<sequence length="86" mass="9067">MVTPYSGIPHTLAPLKLGSWLPTGVSLPENVEPMPEVGIEEGDGLNAVRKLMFSGPHVSTPIDGNAQVKPPTAADLVRGNRQLKNG</sequence>